<reference evidence="2" key="1">
    <citation type="journal article" date="2015" name="PeerJ">
        <title>First genomic representation of candidate bacterial phylum KSB3 points to enhanced environmental sensing as a trigger of wastewater bulking.</title>
        <authorList>
            <person name="Sekiguchi Y."/>
            <person name="Ohashi A."/>
            <person name="Parks D.H."/>
            <person name="Yamauchi T."/>
            <person name="Tyson G.W."/>
            <person name="Hugenholtz P."/>
        </authorList>
    </citation>
    <scope>NUCLEOTIDE SEQUENCE [LARGE SCALE GENOMIC DNA]</scope>
</reference>
<dbReference type="GO" id="GO:0006313">
    <property type="term" value="P:DNA transposition"/>
    <property type="evidence" value="ECO:0007669"/>
    <property type="project" value="InterPro"/>
</dbReference>
<dbReference type="PANTHER" id="PTHR33360:SF2">
    <property type="entry name" value="TRANSPOSASE FOR INSERTION SEQUENCE ELEMENT IS200"/>
    <property type="match status" value="1"/>
</dbReference>
<organism evidence="2">
    <name type="scientific">Vecturithrix granuli</name>
    <dbReference type="NCBI Taxonomy" id="1499967"/>
    <lineage>
        <taxon>Bacteria</taxon>
        <taxon>Candidatus Moduliflexota</taxon>
        <taxon>Candidatus Vecturitrichia</taxon>
        <taxon>Candidatus Vecturitrichales</taxon>
        <taxon>Candidatus Vecturitrichaceae</taxon>
        <taxon>Candidatus Vecturithrix</taxon>
    </lineage>
</organism>
<dbReference type="Proteomes" id="UP000030661">
    <property type="component" value="Unassembled WGS sequence"/>
</dbReference>
<evidence type="ECO:0000259" key="1">
    <source>
        <dbReference type="SMART" id="SM01321"/>
    </source>
</evidence>
<name>A0A081C8M4_VECG1</name>
<dbReference type="GO" id="GO:0003677">
    <property type="term" value="F:DNA binding"/>
    <property type="evidence" value="ECO:0007669"/>
    <property type="project" value="InterPro"/>
</dbReference>
<dbReference type="PANTHER" id="PTHR33360">
    <property type="entry name" value="TRANSPOSASE FOR INSERTION SEQUENCE ELEMENT IS200"/>
    <property type="match status" value="1"/>
</dbReference>
<dbReference type="GO" id="GO:0004803">
    <property type="term" value="F:transposase activity"/>
    <property type="evidence" value="ECO:0007669"/>
    <property type="project" value="InterPro"/>
</dbReference>
<dbReference type="STRING" id="1499967.U27_00827"/>
<dbReference type="AlphaFoldDB" id="A0A081C8M4"/>
<dbReference type="EMBL" id="DF820475">
    <property type="protein sequence ID" value="GAK60929.1"/>
    <property type="molecule type" value="Genomic_DNA"/>
</dbReference>
<dbReference type="NCBIfam" id="NF033573">
    <property type="entry name" value="transpos_IS200"/>
    <property type="match status" value="1"/>
</dbReference>
<dbReference type="Gene3D" id="3.30.70.1290">
    <property type="entry name" value="Transposase IS200-like"/>
    <property type="match status" value="1"/>
</dbReference>
<dbReference type="SUPFAM" id="SSF143422">
    <property type="entry name" value="Transposase IS200-like"/>
    <property type="match status" value="1"/>
</dbReference>
<dbReference type="InterPro" id="IPR036515">
    <property type="entry name" value="Transposase_17_sf"/>
</dbReference>
<evidence type="ECO:0000313" key="2">
    <source>
        <dbReference type="EMBL" id="GAK60929.1"/>
    </source>
</evidence>
<gene>
    <name evidence="2" type="ORF">U27_00827</name>
</gene>
<accession>A0A081C8M4</accession>
<proteinExistence type="predicted"/>
<dbReference type="SMART" id="SM01321">
    <property type="entry name" value="Y1_Tnp"/>
    <property type="match status" value="1"/>
</dbReference>
<dbReference type="InterPro" id="IPR002686">
    <property type="entry name" value="Transposase_17"/>
</dbReference>
<feature type="domain" description="Transposase IS200-like" evidence="1">
    <location>
        <begin position="6"/>
        <end position="119"/>
    </location>
</feature>
<dbReference type="HOGENOM" id="CLU_101320_1_0_0"/>
<sequence length="150" mass="17776">MGQSLVKNYIHIVFSTKQRQPLIHASIEQELHAYLGGICNRLECQIITIGGYTDHVHLLCMLSKKIALMKLLEEVKSHSSKWIKTKGEALRNFYWQDGYGAFSVNPTEVEVAVQYIARQKEHHARWTFQEEYRVFLKKYHVEYDERYVWD</sequence>
<evidence type="ECO:0000313" key="3">
    <source>
        <dbReference type="Proteomes" id="UP000030661"/>
    </source>
</evidence>
<dbReference type="Pfam" id="PF01797">
    <property type="entry name" value="Y1_Tnp"/>
    <property type="match status" value="1"/>
</dbReference>
<protein>
    <submittedName>
        <fullName evidence="2">Transposase</fullName>
    </submittedName>
</protein>
<keyword evidence="3" id="KW-1185">Reference proteome</keyword>
<dbReference type="eggNOG" id="COG1943">
    <property type="taxonomic scope" value="Bacteria"/>
</dbReference>